<reference evidence="2 3" key="1">
    <citation type="submission" date="2020-08" db="EMBL/GenBank/DDBJ databases">
        <title>A Genomic Blueprint of the Chicken Gut Microbiome.</title>
        <authorList>
            <person name="Gilroy R."/>
            <person name="Ravi A."/>
            <person name="Getino M."/>
            <person name="Pursley I."/>
            <person name="Horton D.L."/>
            <person name="Alikhan N.-F."/>
            <person name="Baker D."/>
            <person name="Gharbi K."/>
            <person name="Hall N."/>
            <person name="Watson M."/>
            <person name="Adriaenssens E.M."/>
            <person name="Foster-Nyarko E."/>
            <person name="Jarju S."/>
            <person name="Secka A."/>
            <person name="Antonio M."/>
            <person name="Oren A."/>
            <person name="Chaudhuri R."/>
            <person name="La Ragione R.M."/>
            <person name="Hildebrand F."/>
            <person name="Pallen M.J."/>
        </authorList>
    </citation>
    <scope>NUCLEOTIDE SEQUENCE [LARGE SCALE GENOMIC DNA]</scope>
    <source>
        <strain evidence="2 3">Sa3CUA8</strain>
    </source>
</reference>
<dbReference type="Gene3D" id="2.30.110.10">
    <property type="entry name" value="Electron Transport, Fmn-binding Protein, Chain A"/>
    <property type="match status" value="1"/>
</dbReference>
<comment type="caution">
    <text evidence="2">The sequence shown here is derived from an EMBL/GenBank/DDBJ whole genome shotgun (WGS) entry which is preliminary data.</text>
</comment>
<feature type="domain" description="General stress protein FMN-binding split barrel" evidence="1">
    <location>
        <begin position="5"/>
        <end position="129"/>
    </location>
</feature>
<proteinExistence type="predicted"/>
<dbReference type="Pfam" id="PF16242">
    <property type="entry name" value="Pyrid_ox_like"/>
    <property type="match status" value="1"/>
</dbReference>
<dbReference type="PANTHER" id="PTHR34818:SF1">
    <property type="entry name" value="PROTEIN BLI-3"/>
    <property type="match status" value="1"/>
</dbReference>
<dbReference type="InterPro" id="IPR012349">
    <property type="entry name" value="Split_barrel_FMN-bd"/>
</dbReference>
<name>A0ABR8PI27_9BACL</name>
<evidence type="ECO:0000313" key="2">
    <source>
        <dbReference type="EMBL" id="MBD7907803.1"/>
    </source>
</evidence>
<dbReference type="EMBL" id="JACSQY010000003">
    <property type="protein sequence ID" value="MBD7907803.1"/>
    <property type="molecule type" value="Genomic_DNA"/>
</dbReference>
<organism evidence="2 3">
    <name type="scientific">Sporosarcina gallistercoris</name>
    <dbReference type="NCBI Taxonomy" id="2762245"/>
    <lineage>
        <taxon>Bacteria</taxon>
        <taxon>Bacillati</taxon>
        <taxon>Bacillota</taxon>
        <taxon>Bacilli</taxon>
        <taxon>Bacillales</taxon>
        <taxon>Caryophanaceae</taxon>
        <taxon>Sporosarcina</taxon>
    </lineage>
</organism>
<dbReference type="InterPro" id="IPR052917">
    <property type="entry name" value="Stress-Dev_Protein"/>
</dbReference>
<gene>
    <name evidence="2" type="ORF">H9659_05640</name>
</gene>
<accession>A0ABR8PI27</accession>
<dbReference type="RefSeq" id="WP_191688961.1">
    <property type="nucleotide sequence ID" value="NZ_JACSQY010000003.1"/>
</dbReference>
<dbReference type="PANTHER" id="PTHR34818">
    <property type="entry name" value="PROTEIN BLI-3"/>
    <property type="match status" value="1"/>
</dbReference>
<evidence type="ECO:0000313" key="3">
    <source>
        <dbReference type="Proteomes" id="UP000659496"/>
    </source>
</evidence>
<evidence type="ECO:0000259" key="1">
    <source>
        <dbReference type="Pfam" id="PF16242"/>
    </source>
</evidence>
<sequence length="137" mass="15744">MNAKETAQHILDNSHIGTMSTVEANKPFSRYMTFYHEDFTLYTATSKKTEKVDELEKNPNTHILLGYNDEGYGDAFLEIAGTVTISDEERLKEKVWNDHMKPWFDGPEDPDLVILKVVPDSMRVMNKKGEDPQTITF</sequence>
<dbReference type="Proteomes" id="UP000659496">
    <property type="component" value="Unassembled WGS sequence"/>
</dbReference>
<protein>
    <submittedName>
        <fullName evidence="2">Pyridoxamine 5'-phosphate oxidase family protein</fullName>
    </submittedName>
</protein>
<keyword evidence="3" id="KW-1185">Reference proteome</keyword>
<dbReference type="SUPFAM" id="SSF50475">
    <property type="entry name" value="FMN-binding split barrel"/>
    <property type="match status" value="1"/>
</dbReference>
<dbReference type="InterPro" id="IPR038725">
    <property type="entry name" value="YdaG_split_barrel_FMN-bd"/>
</dbReference>